<accession>A0A1Y2C7E6</accession>
<proteinExistence type="predicted"/>
<keyword evidence="1" id="KW-0472">Membrane</keyword>
<evidence type="ECO:0000256" key="1">
    <source>
        <dbReference type="SAM" id="Phobius"/>
    </source>
</evidence>
<name>A0A1Y2C7E6_9FUNG</name>
<sequence>MVCWLVCWLVGWLVGWLRWLVGWLVGWRDRVAYPAGHLQTRPFSRFSSATTRKQCLIGNGLSASLDWKVSNIIIDTGMCCHAYFRSTRTLALIRRPHINSTKDCASIHSRIWFQANFW</sequence>
<evidence type="ECO:0000313" key="2">
    <source>
        <dbReference type="EMBL" id="ORY42876.1"/>
    </source>
</evidence>
<comment type="caution">
    <text evidence="2">The sequence shown here is derived from an EMBL/GenBank/DDBJ whole genome shotgun (WGS) entry which is preliminary data.</text>
</comment>
<dbReference type="AlphaFoldDB" id="A0A1Y2C7E6"/>
<keyword evidence="1" id="KW-0812">Transmembrane</keyword>
<keyword evidence="3" id="KW-1185">Reference proteome</keyword>
<protein>
    <submittedName>
        <fullName evidence="2">Uncharacterized protein</fullName>
    </submittedName>
</protein>
<feature type="transmembrane region" description="Helical" evidence="1">
    <location>
        <begin position="6"/>
        <end position="25"/>
    </location>
</feature>
<evidence type="ECO:0000313" key="3">
    <source>
        <dbReference type="Proteomes" id="UP000193642"/>
    </source>
</evidence>
<dbReference type="Proteomes" id="UP000193642">
    <property type="component" value="Unassembled WGS sequence"/>
</dbReference>
<keyword evidence="1" id="KW-1133">Transmembrane helix</keyword>
<reference evidence="2 3" key="1">
    <citation type="submission" date="2016-07" db="EMBL/GenBank/DDBJ databases">
        <title>Pervasive Adenine N6-methylation of Active Genes in Fungi.</title>
        <authorList>
            <consortium name="DOE Joint Genome Institute"/>
            <person name="Mondo S.J."/>
            <person name="Dannebaum R.O."/>
            <person name="Kuo R.C."/>
            <person name="Labutti K."/>
            <person name="Haridas S."/>
            <person name="Kuo A."/>
            <person name="Salamov A."/>
            <person name="Ahrendt S.R."/>
            <person name="Lipzen A."/>
            <person name="Sullivan W."/>
            <person name="Andreopoulos W.B."/>
            <person name="Clum A."/>
            <person name="Lindquist E."/>
            <person name="Daum C."/>
            <person name="Ramamoorthy G.K."/>
            <person name="Gryganskyi A."/>
            <person name="Culley D."/>
            <person name="Magnuson J.K."/>
            <person name="James T.Y."/>
            <person name="O'Malley M.A."/>
            <person name="Stajich J.E."/>
            <person name="Spatafora J.W."/>
            <person name="Visel A."/>
            <person name="Grigoriev I.V."/>
        </authorList>
    </citation>
    <scope>NUCLEOTIDE SEQUENCE [LARGE SCALE GENOMIC DNA]</scope>
    <source>
        <strain evidence="2 3">JEL800</strain>
    </source>
</reference>
<organism evidence="2 3">
    <name type="scientific">Rhizoclosmatium globosum</name>
    <dbReference type="NCBI Taxonomy" id="329046"/>
    <lineage>
        <taxon>Eukaryota</taxon>
        <taxon>Fungi</taxon>
        <taxon>Fungi incertae sedis</taxon>
        <taxon>Chytridiomycota</taxon>
        <taxon>Chytridiomycota incertae sedis</taxon>
        <taxon>Chytridiomycetes</taxon>
        <taxon>Chytridiales</taxon>
        <taxon>Chytriomycetaceae</taxon>
        <taxon>Rhizoclosmatium</taxon>
    </lineage>
</organism>
<gene>
    <name evidence="2" type="ORF">BCR33DRAFT_287243</name>
</gene>
<dbReference type="EMBL" id="MCGO01000027">
    <property type="protein sequence ID" value="ORY42876.1"/>
    <property type="molecule type" value="Genomic_DNA"/>
</dbReference>